<dbReference type="Proteomes" id="UP000324222">
    <property type="component" value="Unassembled WGS sequence"/>
</dbReference>
<evidence type="ECO:0000256" key="1">
    <source>
        <dbReference type="SAM" id="Phobius"/>
    </source>
</evidence>
<keyword evidence="1" id="KW-0472">Membrane</keyword>
<organism evidence="2 3">
    <name type="scientific">Portunus trituberculatus</name>
    <name type="common">Swimming crab</name>
    <name type="synonym">Neptunus trituberculatus</name>
    <dbReference type="NCBI Taxonomy" id="210409"/>
    <lineage>
        <taxon>Eukaryota</taxon>
        <taxon>Metazoa</taxon>
        <taxon>Ecdysozoa</taxon>
        <taxon>Arthropoda</taxon>
        <taxon>Crustacea</taxon>
        <taxon>Multicrustacea</taxon>
        <taxon>Malacostraca</taxon>
        <taxon>Eumalacostraca</taxon>
        <taxon>Eucarida</taxon>
        <taxon>Decapoda</taxon>
        <taxon>Pleocyemata</taxon>
        <taxon>Brachyura</taxon>
        <taxon>Eubrachyura</taxon>
        <taxon>Portunoidea</taxon>
        <taxon>Portunidae</taxon>
        <taxon>Portuninae</taxon>
        <taxon>Portunus</taxon>
    </lineage>
</organism>
<dbReference type="EMBL" id="VSRR010021061">
    <property type="protein sequence ID" value="MPC63624.1"/>
    <property type="molecule type" value="Genomic_DNA"/>
</dbReference>
<protein>
    <submittedName>
        <fullName evidence="2">Uncharacterized protein</fullName>
    </submittedName>
</protein>
<accession>A0A5B7H464</accession>
<keyword evidence="3" id="KW-1185">Reference proteome</keyword>
<sequence>MYLVGCVVERLKEDFDVEDKRKEKNGFADSVSRFFYVYRMISVLILTVFIVAFIIDHAKTQR</sequence>
<keyword evidence="1" id="KW-0812">Transmembrane</keyword>
<evidence type="ECO:0000313" key="2">
    <source>
        <dbReference type="EMBL" id="MPC63624.1"/>
    </source>
</evidence>
<name>A0A5B7H464_PORTR</name>
<dbReference type="AlphaFoldDB" id="A0A5B7H464"/>
<keyword evidence="1" id="KW-1133">Transmembrane helix</keyword>
<comment type="caution">
    <text evidence="2">The sequence shown here is derived from an EMBL/GenBank/DDBJ whole genome shotgun (WGS) entry which is preliminary data.</text>
</comment>
<feature type="transmembrane region" description="Helical" evidence="1">
    <location>
        <begin position="36"/>
        <end position="55"/>
    </location>
</feature>
<reference evidence="2 3" key="1">
    <citation type="submission" date="2019-05" db="EMBL/GenBank/DDBJ databases">
        <title>Another draft genome of Portunus trituberculatus and its Hox gene families provides insights of decapod evolution.</title>
        <authorList>
            <person name="Jeong J.-H."/>
            <person name="Song I."/>
            <person name="Kim S."/>
            <person name="Choi T."/>
            <person name="Kim D."/>
            <person name="Ryu S."/>
            <person name="Kim W."/>
        </authorList>
    </citation>
    <scope>NUCLEOTIDE SEQUENCE [LARGE SCALE GENOMIC DNA]</scope>
    <source>
        <tissue evidence="2">Muscle</tissue>
    </source>
</reference>
<proteinExistence type="predicted"/>
<gene>
    <name evidence="2" type="ORF">E2C01_057724</name>
</gene>
<evidence type="ECO:0000313" key="3">
    <source>
        <dbReference type="Proteomes" id="UP000324222"/>
    </source>
</evidence>